<evidence type="ECO:0000313" key="11">
    <source>
        <dbReference type="Proteomes" id="UP000269669"/>
    </source>
</evidence>
<dbReference type="PANTHER" id="PTHR30069:SF29">
    <property type="entry name" value="HEMOGLOBIN AND HEMOGLOBIN-HAPTOGLOBIN-BINDING PROTEIN 1-RELATED"/>
    <property type="match status" value="1"/>
</dbReference>
<dbReference type="EMBL" id="RSDW01000001">
    <property type="protein sequence ID" value="RSL19425.1"/>
    <property type="molecule type" value="Genomic_DNA"/>
</dbReference>
<keyword evidence="4 8" id="KW-0812">Transmembrane</keyword>
<evidence type="ECO:0000256" key="8">
    <source>
        <dbReference type="PROSITE-ProRule" id="PRU01360"/>
    </source>
</evidence>
<comment type="caution">
    <text evidence="10">The sequence shown here is derived from an EMBL/GenBank/DDBJ whole genome shotgun (WGS) entry which is preliminary data.</text>
</comment>
<evidence type="ECO:0000256" key="3">
    <source>
        <dbReference type="ARBA" id="ARBA00022452"/>
    </source>
</evidence>
<dbReference type="SUPFAM" id="SSF49464">
    <property type="entry name" value="Carboxypeptidase regulatory domain-like"/>
    <property type="match status" value="1"/>
</dbReference>
<dbReference type="SUPFAM" id="SSF56935">
    <property type="entry name" value="Porins"/>
    <property type="match status" value="1"/>
</dbReference>
<evidence type="ECO:0000259" key="9">
    <source>
        <dbReference type="Pfam" id="PF07715"/>
    </source>
</evidence>
<dbReference type="Pfam" id="PF07715">
    <property type="entry name" value="Plug"/>
    <property type="match status" value="1"/>
</dbReference>
<keyword evidence="10" id="KW-0675">Receptor</keyword>
<dbReference type="PANTHER" id="PTHR30069">
    <property type="entry name" value="TONB-DEPENDENT OUTER MEMBRANE RECEPTOR"/>
    <property type="match status" value="1"/>
</dbReference>
<accession>A0A3R9QEI5</accession>
<keyword evidence="7 8" id="KW-0998">Cell outer membrane</keyword>
<dbReference type="Gene3D" id="2.40.170.20">
    <property type="entry name" value="TonB-dependent receptor, beta-barrel domain"/>
    <property type="match status" value="1"/>
</dbReference>
<name>A0A3R9QEI5_9BACT</name>
<comment type="subcellular location">
    <subcellularLocation>
        <location evidence="1 8">Cell outer membrane</location>
        <topology evidence="1 8">Multi-pass membrane protein</topology>
    </subcellularLocation>
</comment>
<keyword evidence="11" id="KW-1185">Reference proteome</keyword>
<evidence type="ECO:0000256" key="4">
    <source>
        <dbReference type="ARBA" id="ARBA00022692"/>
    </source>
</evidence>
<feature type="domain" description="TonB-dependent receptor plug" evidence="9">
    <location>
        <begin position="131"/>
        <end position="234"/>
    </location>
</feature>
<dbReference type="RefSeq" id="WP_125487648.1">
    <property type="nucleotide sequence ID" value="NZ_RSDW01000001.1"/>
</dbReference>
<comment type="similarity">
    <text evidence="8">Belongs to the TonB-dependent receptor family.</text>
</comment>
<dbReference type="InterPro" id="IPR039426">
    <property type="entry name" value="TonB-dep_rcpt-like"/>
</dbReference>
<dbReference type="AlphaFoldDB" id="A0A3R9QEI5"/>
<dbReference type="GO" id="GO:0015344">
    <property type="term" value="F:siderophore uptake transmembrane transporter activity"/>
    <property type="evidence" value="ECO:0007669"/>
    <property type="project" value="TreeGrafter"/>
</dbReference>
<proteinExistence type="inferred from homology"/>
<dbReference type="GO" id="GO:0044718">
    <property type="term" value="P:siderophore transmembrane transport"/>
    <property type="evidence" value="ECO:0007669"/>
    <property type="project" value="TreeGrafter"/>
</dbReference>
<dbReference type="GO" id="GO:0009279">
    <property type="term" value="C:cell outer membrane"/>
    <property type="evidence" value="ECO:0007669"/>
    <property type="project" value="UniProtKB-SubCell"/>
</dbReference>
<evidence type="ECO:0000256" key="7">
    <source>
        <dbReference type="ARBA" id="ARBA00023237"/>
    </source>
</evidence>
<dbReference type="OrthoDB" id="9800913at2"/>
<dbReference type="Gene3D" id="2.170.130.10">
    <property type="entry name" value="TonB-dependent receptor, plug domain"/>
    <property type="match status" value="1"/>
</dbReference>
<dbReference type="InterPro" id="IPR036942">
    <property type="entry name" value="Beta-barrel_TonB_sf"/>
</dbReference>
<dbReference type="Pfam" id="PF13620">
    <property type="entry name" value="CarboxypepD_reg"/>
    <property type="match status" value="1"/>
</dbReference>
<dbReference type="InterPro" id="IPR008969">
    <property type="entry name" value="CarboxyPept-like_regulatory"/>
</dbReference>
<dbReference type="InterPro" id="IPR012910">
    <property type="entry name" value="Plug_dom"/>
</dbReference>
<evidence type="ECO:0000313" key="10">
    <source>
        <dbReference type="EMBL" id="RSL19425.1"/>
    </source>
</evidence>
<keyword evidence="2 8" id="KW-0813">Transport</keyword>
<evidence type="ECO:0000256" key="2">
    <source>
        <dbReference type="ARBA" id="ARBA00022448"/>
    </source>
</evidence>
<protein>
    <submittedName>
        <fullName evidence="10">Iron complex outermembrane receptor protein/vitamin B12 transporter</fullName>
    </submittedName>
</protein>
<dbReference type="Gene3D" id="2.60.40.1120">
    <property type="entry name" value="Carboxypeptidase-like, regulatory domain"/>
    <property type="match status" value="1"/>
</dbReference>
<gene>
    <name evidence="10" type="ORF">EDE15_5092</name>
</gene>
<dbReference type="Proteomes" id="UP000269669">
    <property type="component" value="Unassembled WGS sequence"/>
</dbReference>
<organism evidence="10 11">
    <name type="scientific">Edaphobacter aggregans</name>
    <dbReference type="NCBI Taxonomy" id="570835"/>
    <lineage>
        <taxon>Bacteria</taxon>
        <taxon>Pseudomonadati</taxon>
        <taxon>Acidobacteriota</taxon>
        <taxon>Terriglobia</taxon>
        <taxon>Terriglobales</taxon>
        <taxon>Acidobacteriaceae</taxon>
        <taxon>Edaphobacter</taxon>
    </lineage>
</organism>
<keyword evidence="5" id="KW-0732">Signal</keyword>
<evidence type="ECO:0000256" key="1">
    <source>
        <dbReference type="ARBA" id="ARBA00004571"/>
    </source>
</evidence>
<keyword evidence="3 8" id="KW-1134">Transmembrane beta strand</keyword>
<evidence type="ECO:0000256" key="6">
    <source>
        <dbReference type="ARBA" id="ARBA00023136"/>
    </source>
</evidence>
<reference evidence="10 11" key="1">
    <citation type="submission" date="2018-12" db="EMBL/GenBank/DDBJ databases">
        <title>Sequencing of bacterial isolates from soil warming experiment in Harvard Forest, Massachusetts, USA.</title>
        <authorList>
            <person name="Deangelis K."/>
        </authorList>
    </citation>
    <scope>NUCLEOTIDE SEQUENCE [LARGE SCALE GENOMIC DNA]</scope>
    <source>
        <strain evidence="10 11">EB153</strain>
    </source>
</reference>
<evidence type="ECO:0000256" key="5">
    <source>
        <dbReference type="ARBA" id="ARBA00022729"/>
    </source>
</evidence>
<dbReference type="PROSITE" id="PS52016">
    <property type="entry name" value="TONB_DEPENDENT_REC_3"/>
    <property type="match status" value="1"/>
</dbReference>
<dbReference type="InterPro" id="IPR037066">
    <property type="entry name" value="Plug_dom_sf"/>
</dbReference>
<keyword evidence="6 8" id="KW-0472">Membrane</keyword>
<sequence length="816" mass="87992">MVTSVRRLSASKSLLASLVILFSLTLAARAVVVRGTVTDPLGAVVGGARVQLIQGKQAVAAVLTSPDGSFEIRSASPGRFVLLTSAPNFTPNIGQDFYGGATDVVNRDIVLEVASVRTTVTVTATGIPTPLQQVSSAVTLIPQADLATRVGIVDDLRQSPGNVAVQSGQTGSVTSLFVRGGNSTANKVLIDGVPANDVGGTFDFGNVSSTGLAGLEMYRGPNSALYGTDAAASVVNLTTPRGSGLKPVLNYSGDAGNFHTYRNEAAVSGAHNKLDYYGAFSRFDTSNSIPRDRFHAATSVANVGYDLTANTQARFTIRNAVSAIGLPQARNFYGISADAKQSDQDIYSGLTLENRTEHNWHNLVRYGIARKREQEQAFTNVGTPITFDFGGGDIFTEYFGNVVTIRGANGYSTTGQASFFVPNEQSVSNRDELYYQSDYTFLRRVTALFGFRYENERGSFVTSYEKETTQRTNYQYSLQFQGDIMNRIFYSLGGGIEKNHLYGITGTPRIGLSYVPVRPGAGYFHGTKLRANFATGVQEPTLALEFASLYTQLQQAGNTAAIAEFNVTPPGPQRSRTYDLGIDQNIIGQKLILQAGYFHNIFDHQLEGVGAGALIQDFGFPPSVATSVFTPYLNSLAFRAQGLEAELQYQPFTHLMLRGGYTYLDAVVLHSFTSDAYSKGFANNNPNFPGIPIGAEGPLVGARPFRRPPHSGFFAAQYTGTKYTAAFKGALASRADDSTFLDGFDTNFGNSLLLPNRNLDFSYAKLDLYGTYAFRPRIVVFTELGNLISQHNIGPIGYPSLPFTVRAGLKVRIGGD</sequence>